<name>A0A4Y9Y5N1_9APHY</name>
<sequence>MRRFTHVKLLDLNHDVLDTIVSFVAPTDAMQLALTCRDAYDVAMPRFLSEVVLGGTSVMDGPEQITLFCRYMLEDPQNRIRHLRVLEIVEGAFVSAEGEGGGAWVADFSCAAILADMLRKATNLRKLAIRDLEPLLQHEPAIADAMSHLTRLQDLSFYLVGKCTLEMLGRTKCHPYRLEFGMWKDGPRVAGDTKAFDEYASSLHTVNLWQVACLLESFGPDYVGEGVRVLGLGGRCSVKEEAPTANWTSLDHVDTSSPLPFFSCNVRRLDLRYVLGVVQTRLSRMQVIDRTVKLLTQTKPVVLSCKIKEEQGDTIVERLVPVISQVRFLEVAYTPPQREVGHHEVFAPLQHVNDWTGEFFRRFEKVPLVGLSLSYSTDPVSFNYTSVKETARLATMHIPTLQFVSVGVAPKRDGLSVPTPMYFRVQLCGKGELLLDQLESGRGKRFRDELRLLPRPTYYDTGEYIHALHHKSLSKEADTVAYVLDNTA</sequence>
<gene>
    <name evidence="1" type="ORF">EVJ58_g7340</name>
</gene>
<dbReference type="STRING" id="34475.A0A4Y9Y5N1"/>
<accession>A0A4Y9Y5N1</accession>
<evidence type="ECO:0000313" key="2">
    <source>
        <dbReference type="Proteomes" id="UP000298390"/>
    </source>
</evidence>
<dbReference type="Proteomes" id="UP000298390">
    <property type="component" value="Unassembled WGS sequence"/>
</dbReference>
<evidence type="ECO:0000313" key="1">
    <source>
        <dbReference type="EMBL" id="TFY56917.1"/>
    </source>
</evidence>
<proteinExistence type="predicted"/>
<comment type="caution">
    <text evidence="1">The sequence shown here is derived from an EMBL/GenBank/DDBJ whole genome shotgun (WGS) entry which is preliminary data.</text>
</comment>
<protein>
    <recommendedName>
        <fullName evidence="3">F-box domain-containing protein</fullName>
    </recommendedName>
</protein>
<dbReference type="EMBL" id="SEKV01000466">
    <property type="protein sequence ID" value="TFY56917.1"/>
    <property type="molecule type" value="Genomic_DNA"/>
</dbReference>
<evidence type="ECO:0008006" key="3">
    <source>
        <dbReference type="Google" id="ProtNLM"/>
    </source>
</evidence>
<organism evidence="1 2">
    <name type="scientific">Rhodofomes roseus</name>
    <dbReference type="NCBI Taxonomy" id="34475"/>
    <lineage>
        <taxon>Eukaryota</taxon>
        <taxon>Fungi</taxon>
        <taxon>Dikarya</taxon>
        <taxon>Basidiomycota</taxon>
        <taxon>Agaricomycotina</taxon>
        <taxon>Agaricomycetes</taxon>
        <taxon>Polyporales</taxon>
        <taxon>Rhodofomes</taxon>
    </lineage>
</organism>
<dbReference type="AlphaFoldDB" id="A0A4Y9Y5N1"/>
<reference evidence="1 2" key="1">
    <citation type="submission" date="2019-01" db="EMBL/GenBank/DDBJ databases">
        <title>Genome sequencing of the rare red list fungi Fomitopsis rosea.</title>
        <authorList>
            <person name="Buettner E."/>
            <person name="Kellner H."/>
        </authorList>
    </citation>
    <scope>NUCLEOTIDE SEQUENCE [LARGE SCALE GENOMIC DNA]</scope>
    <source>
        <strain evidence="1 2">DSM 105464</strain>
    </source>
</reference>